<dbReference type="SMART" id="SM00248">
    <property type="entry name" value="ANK"/>
    <property type="match status" value="7"/>
</dbReference>
<comment type="subcellular location">
    <subcellularLocation>
        <location evidence="1">Membrane</location>
        <topology evidence="1">Multi-pass membrane protein</topology>
    </subcellularLocation>
</comment>
<dbReference type="InterPro" id="IPR045863">
    <property type="entry name" value="CorA_TM1_TM2"/>
</dbReference>
<keyword evidence="11" id="KW-1185">Reference proteome</keyword>
<dbReference type="InterPro" id="IPR002110">
    <property type="entry name" value="Ankyrin_rpt"/>
</dbReference>
<evidence type="ECO:0000256" key="1">
    <source>
        <dbReference type="ARBA" id="ARBA00004141"/>
    </source>
</evidence>
<feature type="transmembrane region" description="Helical" evidence="9">
    <location>
        <begin position="933"/>
        <end position="955"/>
    </location>
</feature>
<dbReference type="Gene3D" id="1.20.58.340">
    <property type="entry name" value="Magnesium transport protein CorA, transmembrane region"/>
    <property type="match status" value="1"/>
</dbReference>
<sequence>MAQDQSPLEGAEVSEGTSSVELVDRDLGSEFIAAIVNDSAGDVQKIISDGALNQQDWTPLILAASLGRDEIVHLLLRSHADVDHTTSMAETALHHAALGGHTKIASALLAEHAVVDARNCEDMTPLMYACWEGHLECVRVLVSHGANIEIVRLLLQTSGIPRLDRRRMLNTQNHEKKATPLRESIYLGDKECTNELLADPDVDMTVADHKGDTPMSASAAIGDFPTLLQIFQMPMYSITDPLESSPRLATPRELKRAVVNGSLPLAKKCLDTLPSLVDYAGSMRATWLHIASRFDHGELARNLITYGVDVYATTERGMTALHLACVGGHSVTVRYLLEHLTSQAGNQAPGPGAATPRECDAARLIKFIMADDKLGESAISLSAKAKGRDTSDILWAEIETFASNRENLKSFSHADLERLMERAAQFEEPGSERILRVLLHLLHPKTVEKETEVDTSSWTTLHSAVQSARPELVWPLLSHGAHLKKKEISQAVQILESRTRNGSQSEADSVISRLLKSPPRVSAHAAIEDDYHQPEKPILRDESKHFIENNTGIIVDLFDGAGFVINRRTLKSRDFRWIHAPVHNMQLAEVTAPMNKAGRTTQGETSNMTDPAGEDEESAALYIGELSSKSGGIEVSSKAAPSTTESKENGLALNVHERRTLDQYHYSIVADTTIRDREQVLSRYLEWRNSGNHPMTHSRKGKTEVGTSSGLSRKVPVLSVDQLWLWIVDDVTIVTASTCDFESFDDLVLEELVFSESRGKHPSPRTAPEMMETILRVITGPQMQSVSVKGNHNLKQPLEIFRDTIRLVAEEETKMTRAFIEEVAGASTGACPLPRRDLGLEFQILYEIKDIQNELDILLALTKTQESVCSSSYLASMEDLAPSMRALRIEIQAVQREAQSTRESINTLLDIRQKHTGNQDADFGRQQAYTTMVFTIVTIVFLPLSFLTSLFALNVAVFPESPYPNQWIFPILLGCSAAFSIPAIVVALNVNETVMKPYYRWRLSSRPERDPWEGRRQRKEAKDADNSPLEAVPHGGGMLSIVTALQRMGPSGGTLLARRFRDKKIGGSEGRDYDAASVC</sequence>
<keyword evidence="6 9" id="KW-0472">Membrane</keyword>
<evidence type="ECO:0000256" key="7">
    <source>
        <dbReference type="PROSITE-ProRule" id="PRU00023"/>
    </source>
</evidence>
<dbReference type="InterPro" id="IPR051165">
    <property type="entry name" value="Multifunctional_ANK_Repeat"/>
</dbReference>
<dbReference type="Pfam" id="PF12796">
    <property type="entry name" value="Ank_2"/>
    <property type="match status" value="2"/>
</dbReference>
<evidence type="ECO:0000256" key="9">
    <source>
        <dbReference type="SAM" id="Phobius"/>
    </source>
</evidence>
<evidence type="ECO:0000256" key="8">
    <source>
        <dbReference type="SAM" id="MobiDB-lite"/>
    </source>
</evidence>
<feature type="repeat" description="ANK" evidence="7">
    <location>
        <begin position="121"/>
        <end position="153"/>
    </location>
</feature>
<dbReference type="RefSeq" id="XP_040798597.1">
    <property type="nucleotide sequence ID" value="XM_040948815.1"/>
</dbReference>
<feature type="repeat" description="ANK" evidence="7">
    <location>
        <begin position="88"/>
        <end position="120"/>
    </location>
</feature>
<keyword evidence="5 7" id="KW-0040">ANK repeat</keyword>
<dbReference type="PROSITE" id="PS50297">
    <property type="entry name" value="ANK_REP_REGION"/>
    <property type="match status" value="3"/>
</dbReference>
<feature type="compositionally biased region" description="Basic and acidic residues" evidence="8">
    <location>
        <begin position="1008"/>
        <end position="1025"/>
    </location>
</feature>
<evidence type="ECO:0000256" key="6">
    <source>
        <dbReference type="ARBA" id="ARBA00023136"/>
    </source>
</evidence>
<dbReference type="PANTHER" id="PTHR24123:SF33">
    <property type="entry name" value="PROTEIN HOS4"/>
    <property type="match status" value="1"/>
</dbReference>
<dbReference type="PROSITE" id="PS50088">
    <property type="entry name" value="ANK_REPEAT"/>
    <property type="match status" value="4"/>
</dbReference>
<keyword evidence="2 9" id="KW-0812">Transmembrane</keyword>
<evidence type="ECO:0000256" key="2">
    <source>
        <dbReference type="ARBA" id="ARBA00022692"/>
    </source>
</evidence>
<dbReference type="Gene3D" id="1.25.40.20">
    <property type="entry name" value="Ankyrin repeat-containing domain"/>
    <property type="match status" value="2"/>
</dbReference>
<dbReference type="SUPFAM" id="SSF48403">
    <property type="entry name" value="Ankyrin repeat"/>
    <property type="match status" value="2"/>
</dbReference>
<evidence type="ECO:0000256" key="5">
    <source>
        <dbReference type="ARBA" id="ARBA00023043"/>
    </source>
</evidence>
<dbReference type="EMBL" id="KZ824667">
    <property type="protein sequence ID" value="RAK74587.1"/>
    <property type="molecule type" value="Genomic_DNA"/>
</dbReference>
<keyword evidence="3" id="KW-0677">Repeat</keyword>
<evidence type="ECO:0000313" key="11">
    <source>
        <dbReference type="Proteomes" id="UP000249789"/>
    </source>
</evidence>
<dbReference type="AlphaFoldDB" id="A0A8G1RIJ3"/>
<dbReference type="InterPro" id="IPR036770">
    <property type="entry name" value="Ankyrin_rpt-contain_sf"/>
</dbReference>
<dbReference type="VEuPathDB" id="FungiDB:BO72DRAFT_499011"/>
<organism evidence="10 11">
    <name type="scientific">Aspergillus fijiensis CBS 313.89</name>
    <dbReference type="NCBI Taxonomy" id="1448319"/>
    <lineage>
        <taxon>Eukaryota</taxon>
        <taxon>Fungi</taxon>
        <taxon>Dikarya</taxon>
        <taxon>Ascomycota</taxon>
        <taxon>Pezizomycotina</taxon>
        <taxon>Eurotiomycetes</taxon>
        <taxon>Eurotiomycetidae</taxon>
        <taxon>Eurotiales</taxon>
        <taxon>Aspergillaceae</taxon>
        <taxon>Aspergillus</taxon>
    </lineage>
</organism>
<dbReference type="OrthoDB" id="341259at2759"/>
<evidence type="ECO:0000256" key="3">
    <source>
        <dbReference type="ARBA" id="ARBA00022737"/>
    </source>
</evidence>
<feature type="transmembrane region" description="Helical" evidence="9">
    <location>
        <begin position="967"/>
        <end position="990"/>
    </location>
</feature>
<dbReference type="SUPFAM" id="SSF144083">
    <property type="entry name" value="Magnesium transport protein CorA, transmembrane region"/>
    <property type="match status" value="1"/>
</dbReference>
<feature type="region of interest" description="Disordered" evidence="8">
    <location>
        <begin position="1008"/>
        <end position="1035"/>
    </location>
</feature>
<dbReference type="Pfam" id="PF01544">
    <property type="entry name" value="CorA"/>
    <property type="match status" value="1"/>
</dbReference>
<dbReference type="InterPro" id="IPR002523">
    <property type="entry name" value="MgTranspt_CorA/ZnTranspt_ZntB"/>
</dbReference>
<proteinExistence type="predicted"/>
<dbReference type="GO" id="GO:0046873">
    <property type="term" value="F:metal ion transmembrane transporter activity"/>
    <property type="evidence" value="ECO:0007669"/>
    <property type="project" value="InterPro"/>
</dbReference>
<name>A0A8G1RIJ3_9EURO</name>
<evidence type="ECO:0000313" key="10">
    <source>
        <dbReference type="EMBL" id="RAK74587.1"/>
    </source>
</evidence>
<gene>
    <name evidence="10" type="ORF">BO72DRAFT_499011</name>
</gene>
<keyword evidence="4 9" id="KW-1133">Transmembrane helix</keyword>
<reference evidence="10 11" key="1">
    <citation type="submission" date="2018-02" db="EMBL/GenBank/DDBJ databases">
        <title>The genomes of Aspergillus section Nigri reveals drivers in fungal speciation.</title>
        <authorList>
            <consortium name="DOE Joint Genome Institute"/>
            <person name="Vesth T.C."/>
            <person name="Nybo J."/>
            <person name="Theobald S."/>
            <person name="Brandl J."/>
            <person name="Frisvad J.C."/>
            <person name="Nielsen K.F."/>
            <person name="Lyhne E.K."/>
            <person name="Kogle M.E."/>
            <person name="Kuo A."/>
            <person name="Riley R."/>
            <person name="Clum A."/>
            <person name="Nolan M."/>
            <person name="Lipzen A."/>
            <person name="Salamov A."/>
            <person name="Henrissat B."/>
            <person name="Wiebenga A."/>
            <person name="De vries R.P."/>
            <person name="Grigoriev I.V."/>
            <person name="Mortensen U.H."/>
            <person name="Andersen M.R."/>
            <person name="Baker S.E."/>
        </authorList>
    </citation>
    <scope>NUCLEOTIDE SEQUENCE [LARGE SCALE GENOMIC DNA]</scope>
    <source>
        <strain evidence="10 11">CBS 313.89</strain>
    </source>
</reference>
<evidence type="ECO:0000256" key="4">
    <source>
        <dbReference type="ARBA" id="ARBA00022989"/>
    </source>
</evidence>
<dbReference type="Proteomes" id="UP000249789">
    <property type="component" value="Unassembled WGS sequence"/>
</dbReference>
<feature type="repeat" description="ANK" evidence="7">
    <location>
        <begin position="55"/>
        <end position="87"/>
    </location>
</feature>
<accession>A0A8G1RIJ3</accession>
<dbReference type="GeneID" id="63866148"/>
<protein>
    <submittedName>
        <fullName evidence="10">Ankyrin</fullName>
    </submittedName>
</protein>
<dbReference type="GO" id="GO:0016020">
    <property type="term" value="C:membrane"/>
    <property type="evidence" value="ECO:0007669"/>
    <property type="project" value="UniProtKB-SubCell"/>
</dbReference>
<feature type="repeat" description="ANK" evidence="7">
    <location>
        <begin position="316"/>
        <end position="339"/>
    </location>
</feature>
<dbReference type="PANTHER" id="PTHR24123">
    <property type="entry name" value="ANKYRIN REPEAT-CONTAINING"/>
    <property type="match status" value="1"/>
</dbReference>